<keyword evidence="1" id="KW-0805">Transcription regulation</keyword>
<keyword evidence="4" id="KW-1133">Transmembrane helix</keyword>
<dbReference type="PROSITE" id="PS00041">
    <property type="entry name" value="HTH_ARAC_FAMILY_1"/>
    <property type="match status" value="1"/>
</dbReference>
<dbReference type="AlphaFoldDB" id="A0A345PJY1"/>
<dbReference type="Gene3D" id="1.10.10.60">
    <property type="entry name" value="Homeodomain-like"/>
    <property type="match status" value="2"/>
</dbReference>
<dbReference type="RefSeq" id="WP_114917597.1">
    <property type="nucleotide sequence ID" value="NZ_CP024848.1"/>
</dbReference>
<dbReference type="InterPro" id="IPR018060">
    <property type="entry name" value="HTH_AraC"/>
</dbReference>
<dbReference type="GO" id="GO:0003700">
    <property type="term" value="F:DNA-binding transcription factor activity"/>
    <property type="evidence" value="ECO:0007669"/>
    <property type="project" value="InterPro"/>
</dbReference>
<dbReference type="PANTHER" id="PTHR43280">
    <property type="entry name" value="ARAC-FAMILY TRANSCRIPTIONAL REGULATOR"/>
    <property type="match status" value="1"/>
</dbReference>
<protein>
    <recommendedName>
        <fullName evidence="5">HTH araC/xylS-type domain-containing protein</fullName>
    </recommendedName>
</protein>
<evidence type="ECO:0000256" key="1">
    <source>
        <dbReference type="ARBA" id="ARBA00023015"/>
    </source>
</evidence>
<sequence>MKKRILRRTFYTFFSIILLYTLMIIATVTLFNFNHFSQQNDYKNQVFLDAASRTTDSKINSVARYASAISKQPSVQDYISNSNSSLFYFPDIYDDLVNSLYLTDDLNINVGITKVSDNYVVSQEGYFPLADYLNQAGISKDLITAPHLFERDQNNNFYLLEEKFQQNLNNTIFISQTYYHQFDEYLYIFISIPNEKLFPKELVNISGKFYLDDNKRSTEENSEIATVKQSESFEKLTINHTKDSKILYNMPSSVLNLQYSYLVEETKFLQFEPDFLSVLLLFVLCLFLLGGIILYFATIKSYNPIQDILNAFNKNKPMPFKNNVKDNNVSELDYIIRNIDGIQDKNKELELKINESLSVLQVEFISSVLFGTINKEEIPQKLTELSMENFNRGGIIAILSIASLELESEDVSNTNLLVLRNKVITLINSVSNVIPFIQIPIDYKDLCLIFPFKEAKKVDDQLNKLTLYIQNELSIKLTHSVSEPVESIYNLNAAFIEAIELTLKKYTYVNSLDLFPAMEPLLNDESYSYSLDDERFLVNAIIDNDLELAEKSIQNVLETNLFHLELDTINTIKFKYVLLNTVKRILNHYNKSINEFSLQNKGLFDLLNSNNKDDIYFSLNKMFEILFQTFIITFKETSDPTTFRILEYINQNYDQDLSLTDISKKFNLTEGYISRVLKKNANINFKKHLNNLKINKAKELLKKGNYKVNEVSALVGYKNVNTFIRTFKQQEGIPPGEFSKFR</sequence>
<dbReference type="SUPFAM" id="SSF46689">
    <property type="entry name" value="Homeodomain-like"/>
    <property type="match status" value="1"/>
</dbReference>
<evidence type="ECO:0000256" key="4">
    <source>
        <dbReference type="SAM" id="Phobius"/>
    </source>
</evidence>
<feature type="transmembrane region" description="Helical" evidence="4">
    <location>
        <begin position="12"/>
        <end position="33"/>
    </location>
</feature>
<dbReference type="PANTHER" id="PTHR43280:SF2">
    <property type="entry name" value="HTH-TYPE TRANSCRIPTIONAL REGULATOR EXSA"/>
    <property type="match status" value="1"/>
</dbReference>
<evidence type="ECO:0000256" key="3">
    <source>
        <dbReference type="ARBA" id="ARBA00023163"/>
    </source>
</evidence>
<dbReference type="Proteomes" id="UP000253908">
    <property type="component" value="Chromosome"/>
</dbReference>
<evidence type="ECO:0000256" key="2">
    <source>
        <dbReference type="ARBA" id="ARBA00023125"/>
    </source>
</evidence>
<dbReference type="KEGG" id="ocn:CUC15_15830"/>
<keyword evidence="2" id="KW-0238">DNA-binding</keyword>
<organism evidence="6 7">
    <name type="scientific">Oceanobacillus zhaokaii</name>
    <dbReference type="NCBI Taxonomy" id="2052660"/>
    <lineage>
        <taxon>Bacteria</taxon>
        <taxon>Bacillati</taxon>
        <taxon>Bacillota</taxon>
        <taxon>Bacilli</taxon>
        <taxon>Bacillales</taxon>
        <taxon>Bacillaceae</taxon>
        <taxon>Oceanobacillus</taxon>
    </lineage>
</organism>
<keyword evidence="4" id="KW-0472">Membrane</keyword>
<keyword evidence="3" id="KW-0804">Transcription</keyword>
<reference evidence="7" key="1">
    <citation type="submission" date="2017-11" db="EMBL/GenBank/DDBJ databases">
        <authorList>
            <person name="Zhu W."/>
        </authorList>
    </citation>
    <scope>NUCLEOTIDE SEQUENCE [LARGE SCALE GENOMIC DNA]</scope>
    <source>
        <strain evidence="7">160</strain>
    </source>
</reference>
<gene>
    <name evidence="6" type="ORF">CUC15_15830</name>
</gene>
<dbReference type="EMBL" id="CP024848">
    <property type="protein sequence ID" value="AXI10311.1"/>
    <property type="molecule type" value="Genomic_DNA"/>
</dbReference>
<dbReference type="SMART" id="SM00342">
    <property type="entry name" value="HTH_ARAC"/>
    <property type="match status" value="1"/>
</dbReference>
<dbReference type="InterPro" id="IPR009057">
    <property type="entry name" value="Homeodomain-like_sf"/>
</dbReference>
<keyword evidence="7" id="KW-1185">Reference proteome</keyword>
<proteinExistence type="predicted"/>
<dbReference type="OrthoDB" id="1975037at2"/>
<evidence type="ECO:0000313" key="6">
    <source>
        <dbReference type="EMBL" id="AXI10311.1"/>
    </source>
</evidence>
<keyword evidence="4" id="KW-0812">Transmembrane</keyword>
<accession>A0A345PJY1</accession>
<dbReference type="InterPro" id="IPR018062">
    <property type="entry name" value="HTH_AraC-typ_CS"/>
</dbReference>
<feature type="domain" description="HTH araC/xylS-type" evidence="5">
    <location>
        <begin position="643"/>
        <end position="741"/>
    </location>
</feature>
<dbReference type="GO" id="GO:0043565">
    <property type="term" value="F:sequence-specific DNA binding"/>
    <property type="evidence" value="ECO:0007669"/>
    <property type="project" value="InterPro"/>
</dbReference>
<name>A0A345PJY1_9BACI</name>
<dbReference type="Pfam" id="PF12833">
    <property type="entry name" value="HTH_18"/>
    <property type="match status" value="1"/>
</dbReference>
<evidence type="ECO:0000313" key="7">
    <source>
        <dbReference type="Proteomes" id="UP000253908"/>
    </source>
</evidence>
<feature type="transmembrane region" description="Helical" evidence="4">
    <location>
        <begin position="275"/>
        <end position="297"/>
    </location>
</feature>
<dbReference type="PROSITE" id="PS01124">
    <property type="entry name" value="HTH_ARAC_FAMILY_2"/>
    <property type="match status" value="1"/>
</dbReference>
<evidence type="ECO:0000259" key="5">
    <source>
        <dbReference type="PROSITE" id="PS01124"/>
    </source>
</evidence>